<dbReference type="KEGG" id="api:115033905"/>
<dbReference type="InterPro" id="IPR012337">
    <property type="entry name" value="RNaseH-like_sf"/>
</dbReference>
<dbReference type="GO" id="GO:0046983">
    <property type="term" value="F:protein dimerization activity"/>
    <property type="evidence" value="ECO:0007669"/>
    <property type="project" value="InterPro"/>
</dbReference>
<dbReference type="InterPro" id="IPR025398">
    <property type="entry name" value="DUF4371"/>
</dbReference>
<sequence length="784" mass="89580">MDIRTFFKKPRLENDEIENSFNNQSQPTEPARNASPETNVSVSLPEIVHQHDIGLYVNKPATETIDLFPGLQNLIWTPPEDYKFPVSEKRNLKFQRSWLLKYKWLAYSAIMNGVFCKYCVLFSVGGGGIGHQKLGLLVKKPFTNWKKALESFSYHNSLEYHKTSLLKSNMRAEIDNQNILPVDLQISEQQLNFINESKKCLIPIIETLILCGRQGLALRGSNDSGRITSEEPLTNDGNFRALLRYRAKTDDQLNTFLQNSSKNAMYISNRIQNEFIVIFHNLIQKQIIERVNKSQAFSVTADETADIAGIEQVSICVRYLNNDDAKLKIREDFLCFVPVADVTGKGLSNVILDFLEYSGIDCAYLFGQGYDGASTMSGEFHGVQAYIREKYHLALYSHCAAHSFNLAVSAACSIPQIRNCLGTVQSIYNFFNTPKRQIALHDAIQNNETLLQEKKKKLKKYCATRWVQQHESIGTYIDLQPAVIDALENISSTWTDSKTTSGSFQLLSAIKTLEFQVSIHVLHSVHALALSLSRVLQTENQDLVEAVKLADAAKHELEERRQYSTENFNKIFVTVEDICKKYNIPVTKPRLVSRQTNRSNIITDSVADYYKIIIYIPYHDLFITHLQDRFLKHRNILSNFSCLFPIETTSLDKVACKTLFETYSSILHDDSPEIWISEVEIWRRRLVGKNIRNALDALDICNADAFPNVHKMLRVMSVLPVTTTTNERSFSTLRRLKTYLRSTMGEDRLNGLASLNIHRDINVDINQALNQFFSVPRRVNLLKK</sequence>
<name>A0A8R2NPS1_ACYPI</name>
<protein>
    <recommendedName>
        <fullName evidence="2">TTF-type domain-containing protein</fullName>
    </recommendedName>
</protein>
<dbReference type="AlphaFoldDB" id="A0A8R2NPS1"/>
<dbReference type="Proteomes" id="UP000007819">
    <property type="component" value="Chromosome A1"/>
</dbReference>
<feature type="compositionally biased region" description="Polar residues" evidence="1">
    <location>
        <begin position="19"/>
        <end position="28"/>
    </location>
</feature>
<evidence type="ECO:0000313" key="4">
    <source>
        <dbReference type="Proteomes" id="UP000007819"/>
    </source>
</evidence>
<dbReference type="SMART" id="SM00597">
    <property type="entry name" value="ZnF_TTF"/>
    <property type="match status" value="1"/>
</dbReference>
<dbReference type="RefSeq" id="XP_029344580.1">
    <property type="nucleotide sequence ID" value="XM_029488720.1"/>
</dbReference>
<feature type="domain" description="TTF-type" evidence="2">
    <location>
        <begin position="90"/>
        <end position="176"/>
    </location>
</feature>
<keyword evidence="4" id="KW-1185">Reference proteome</keyword>
<organism evidence="3 4">
    <name type="scientific">Acyrthosiphon pisum</name>
    <name type="common">Pea aphid</name>
    <dbReference type="NCBI Taxonomy" id="7029"/>
    <lineage>
        <taxon>Eukaryota</taxon>
        <taxon>Metazoa</taxon>
        <taxon>Ecdysozoa</taxon>
        <taxon>Arthropoda</taxon>
        <taxon>Hexapoda</taxon>
        <taxon>Insecta</taxon>
        <taxon>Pterygota</taxon>
        <taxon>Neoptera</taxon>
        <taxon>Paraneoptera</taxon>
        <taxon>Hemiptera</taxon>
        <taxon>Sternorrhyncha</taxon>
        <taxon>Aphidomorpha</taxon>
        <taxon>Aphidoidea</taxon>
        <taxon>Aphididae</taxon>
        <taxon>Macrosiphini</taxon>
        <taxon>Acyrthosiphon</taxon>
    </lineage>
</organism>
<proteinExistence type="predicted"/>
<dbReference type="PANTHER" id="PTHR46289">
    <property type="entry name" value="52 KDA REPRESSOR OF THE INHIBITOR OF THE PROTEIN KINASE-LIKE PROTEIN-RELATED"/>
    <property type="match status" value="1"/>
</dbReference>
<evidence type="ECO:0000256" key="1">
    <source>
        <dbReference type="SAM" id="MobiDB-lite"/>
    </source>
</evidence>
<dbReference type="InterPro" id="IPR008906">
    <property type="entry name" value="HATC_C_dom"/>
</dbReference>
<dbReference type="EnsemblMetazoa" id="XM_029488720.1">
    <property type="protein sequence ID" value="XP_029344580.1"/>
    <property type="gene ID" value="LOC115033905"/>
</dbReference>
<reference evidence="3" key="2">
    <citation type="submission" date="2022-06" db="UniProtKB">
        <authorList>
            <consortium name="EnsemblMetazoa"/>
        </authorList>
    </citation>
    <scope>IDENTIFICATION</scope>
</reference>
<dbReference type="Pfam" id="PF05699">
    <property type="entry name" value="Dimer_Tnp_hAT"/>
    <property type="match status" value="1"/>
</dbReference>
<dbReference type="InterPro" id="IPR006580">
    <property type="entry name" value="Znf_TTF"/>
</dbReference>
<dbReference type="PANTHER" id="PTHR46289:SF14">
    <property type="entry name" value="DUF4371 DOMAIN-CONTAINING PROTEIN"/>
    <property type="match status" value="1"/>
</dbReference>
<feature type="region of interest" description="Disordered" evidence="1">
    <location>
        <begin position="17"/>
        <end position="37"/>
    </location>
</feature>
<dbReference type="GeneID" id="115033905"/>
<dbReference type="Pfam" id="PF14291">
    <property type="entry name" value="DUF4371"/>
    <property type="match status" value="1"/>
</dbReference>
<dbReference type="SUPFAM" id="SSF53098">
    <property type="entry name" value="Ribonuclease H-like"/>
    <property type="match status" value="1"/>
</dbReference>
<evidence type="ECO:0000313" key="3">
    <source>
        <dbReference type="EnsemblMetazoa" id="XP_029344580.1"/>
    </source>
</evidence>
<dbReference type="OrthoDB" id="6585000at2759"/>
<accession>A0A8R2NPS1</accession>
<evidence type="ECO:0000259" key="2">
    <source>
        <dbReference type="SMART" id="SM00597"/>
    </source>
</evidence>
<dbReference type="InterPro" id="IPR052958">
    <property type="entry name" value="IFN-induced_PKR_regulator"/>
</dbReference>
<reference evidence="4" key="1">
    <citation type="submission" date="2010-06" db="EMBL/GenBank/DDBJ databases">
        <authorList>
            <person name="Jiang H."/>
            <person name="Abraham K."/>
            <person name="Ali S."/>
            <person name="Alsbrooks S.L."/>
            <person name="Anim B.N."/>
            <person name="Anosike U.S."/>
            <person name="Attaway T."/>
            <person name="Bandaranaike D.P."/>
            <person name="Battles P.K."/>
            <person name="Bell S.N."/>
            <person name="Bell A.V."/>
            <person name="Beltran B."/>
            <person name="Bickham C."/>
            <person name="Bustamante Y."/>
            <person name="Caleb T."/>
            <person name="Canada A."/>
            <person name="Cardenas V."/>
            <person name="Carter K."/>
            <person name="Chacko J."/>
            <person name="Chandrabose M.N."/>
            <person name="Chavez D."/>
            <person name="Chavez A."/>
            <person name="Chen L."/>
            <person name="Chu H.-S."/>
            <person name="Claassen K.J."/>
            <person name="Cockrell R."/>
            <person name="Collins M."/>
            <person name="Cooper J.A."/>
            <person name="Cree A."/>
            <person name="Curry S.M."/>
            <person name="Da Y."/>
            <person name="Dao M.D."/>
            <person name="Das B."/>
            <person name="Davila M.-L."/>
            <person name="Davy-Carroll L."/>
            <person name="Denson S."/>
            <person name="Dinh H."/>
            <person name="Ebong V.E."/>
            <person name="Edwards J.R."/>
            <person name="Egan A."/>
            <person name="El-Daye J."/>
            <person name="Escobedo L."/>
            <person name="Fernandez S."/>
            <person name="Fernando P.R."/>
            <person name="Flagg N."/>
            <person name="Forbes L.D."/>
            <person name="Fowler R.G."/>
            <person name="Fu Q."/>
            <person name="Gabisi R.A."/>
            <person name="Ganer J."/>
            <person name="Garbino Pronczuk A."/>
            <person name="Garcia R.M."/>
            <person name="Garner T."/>
            <person name="Garrett T.E."/>
            <person name="Gonzalez D.A."/>
            <person name="Hamid H."/>
            <person name="Hawkins E.S."/>
            <person name="Hirani K."/>
            <person name="Hogues M.E."/>
            <person name="Hollins B."/>
            <person name="Hsiao C.-H."/>
            <person name="Jabil R."/>
            <person name="James M.L."/>
            <person name="Jhangiani S.N."/>
            <person name="Johnson B."/>
            <person name="Johnson Q."/>
            <person name="Joshi V."/>
            <person name="Kalu J.B."/>
            <person name="Kam C."/>
            <person name="Kashfia A."/>
            <person name="Keebler J."/>
            <person name="Kisamo H."/>
            <person name="Kovar C.L."/>
            <person name="Lago L.A."/>
            <person name="Lai C.-Y."/>
            <person name="Laidlaw J."/>
            <person name="Lara F."/>
            <person name="Le T.-K."/>
            <person name="Lee S.L."/>
            <person name="Legall F.H."/>
            <person name="Lemon S.J."/>
            <person name="Lewis L.R."/>
            <person name="Li B."/>
            <person name="Liu Y."/>
            <person name="Liu Y.-S."/>
            <person name="Lopez J."/>
            <person name="Lozado R.J."/>
            <person name="Lu J."/>
            <person name="Madu R.C."/>
            <person name="Maheshwari M."/>
            <person name="Maheshwari R."/>
            <person name="Malloy K."/>
            <person name="Martinez E."/>
            <person name="Mathew T."/>
            <person name="Mercado I.C."/>
            <person name="Mercado C."/>
            <person name="Meyer B."/>
            <person name="Montgomery K."/>
            <person name="Morgan M.B."/>
            <person name="Munidasa M."/>
            <person name="Nazareth L.V."/>
            <person name="Nelson J."/>
            <person name="Ng B.M."/>
            <person name="Nguyen N.B."/>
            <person name="Nguyen P.Q."/>
            <person name="Nguyen T."/>
            <person name="Obregon M."/>
            <person name="Okwuonu G.O."/>
            <person name="Onwere C.G."/>
            <person name="Orozco G."/>
            <person name="Parra A."/>
            <person name="Patel S."/>
            <person name="Patil S."/>
            <person name="Perez A."/>
            <person name="Perez Y."/>
            <person name="Pham C."/>
            <person name="Primus E.L."/>
            <person name="Pu L.-L."/>
            <person name="Puazo M."/>
            <person name="Qin X."/>
            <person name="Quiroz J.B."/>
            <person name="Reese J."/>
            <person name="Richards S."/>
            <person name="Rives C.M."/>
            <person name="Robberts R."/>
            <person name="Ruiz S.J."/>
            <person name="Ruiz M.J."/>
            <person name="Santibanez J."/>
            <person name="Schneider B.W."/>
            <person name="Sisson I."/>
            <person name="Smith M."/>
            <person name="Sodergren E."/>
            <person name="Song X.-Z."/>
            <person name="Song B.B."/>
            <person name="Summersgill H."/>
            <person name="Thelus R."/>
            <person name="Thornton R.D."/>
            <person name="Trejos Z.Y."/>
            <person name="Usmani K."/>
            <person name="Vattathil S."/>
            <person name="Villasana D."/>
            <person name="Walker D.L."/>
            <person name="Wang S."/>
            <person name="Wang K."/>
            <person name="White C.S."/>
            <person name="Williams A.C."/>
            <person name="Williamson J."/>
            <person name="Wilson K."/>
            <person name="Woghiren I.O."/>
            <person name="Woodworth J.R."/>
            <person name="Worley K.C."/>
            <person name="Wright R.A."/>
            <person name="Wu W."/>
            <person name="Young L."/>
            <person name="Zhang L."/>
            <person name="Zhang J."/>
            <person name="Zhu Y."/>
            <person name="Muzny D.M."/>
            <person name="Weinstock G."/>
            <person name="Gibbs R.A."/>
        </authorList>
    </citation>
    <scope>NUCLEOTIDE SEQUENCE [LARGE SCALE GENOMIC DNA]</scope>
    <source>
        <strain evidence="4">LSR1</strain>
    </source>
</reference>